<evidence type="ECO:0000313" key="5">
    <source>
        <dbReference type="Proteomes" id="UP000246171"/>
    </source>
</evidence>
<dbReference type="AlphaFoldDB" id="A0A317UUU8"/>
<evidence type="ECO:0000256" key="3">
    <source>
        <dbReference type="ARBA" id="ARBA00023033"/>
    </source>
</evidence>
<proteinExistence type="inferred from homology"/>
<dbReference type="EMBL" id="MSFU01000031">
    <property type="protein sequence ID" value="PWY64317.1"/>
    <property type="molecule type" value="Genomic_DNA"/>
</dbReference>
<comment type="similarity">
    <text evidence="1">Belongs to the paxM FAD-dependent monooxygenase family.</text>
</comment>
<evidence type="ECO:0000256" key="1">
    <source>
        <dbReference type="ARBA" id="ARBA00007992"/>
    </source>
</evidence>
<dbReference type="SUPFAM" id="SSF51905">
    <property type="entry name" value="FAD/NAD(P)-binding domain"/>
    <property type="match status" value="1"/>
</dbReference>
<keyword evidence="2" id="KW-0560">Oxidoreductase</keyword>
<dbReference type="InterPro" id="IPR050493">
    <property type="entry name" value="FAD-dep_Monooxygenase_BioMet"/>
</dbReference>
<gene>
    <name evidence="4" type="ORF">BO83DRAFT_392634</name>
</gene>
<dbReference type="Proteomes" id="UP000246171">
    <property type="component" value="Unassembled WGS sequence"/>
</dbReference>
<dbReference type="InterPro" id="IPR036188">
    <property type="entry name" value="FAD/NAD-bd_sf"/>
</dbReference>
<dbReference type="RefSeq" id="XP_025383788.1">
    <property type="nucleotide sequence ID" value="XM_025532949.1"/>
</dbReference>
<name>A0A317UUU8_ASPEC</name>
<keyword evidence="3" id="KW-0503">Monooxygenase</keyword>
<evidence type="ECO:0008006" key="6">
    <source>
        <dbReference type="Google" id="ProtNLM"/>
    </source>
</evidence>
<dbReference type="GeneID" id="37054911"/>
<dbReference type="GO" id="GO:0004497">
    <property type="term" value="F:monooxygenase activity"/>
    <property type="evidence" value="ECO:0007669"/>
    <property type="project" value="UniProtKB-KW"/>
</dbReference>
<keyword evidence="5" id="KW-1185">Reference proteome</keyword>
<organism evidence="4 5">
    <name type="scientific">Aspergillus eucalypticola (strain CBS 122712 / IBT 29274)</name>
    <dbReference type="NCBI Taxonomy" id="1448314"/>
    <lineage>
        <taxon>Eukaryota</taxon>
        <taxon>Fungi</taxon>
        <taxon>Dikarya</taxon>
        <taxon>Ascomycota</taxon>
        <taxon>Pezizomycotina</taxon>
        <taxon>Eurotiomycetes</taxon>
        <taxon>Eurotiomycetidae</taxon>
        <taxon>Eurotiales</taxon>
        <taxon>Aspergillaceae</taxon>
        <taxon>Aspergillus</taxon>
        <taxon>Aspergillus subgen. Circumdati</taxon>
    </lineage>
</organism>
<reference evidence="4" key="1">
    <citation type="submission" date="2016-12" db="EMBL/GenBank/DDBJ databases">
        <title>The genomes of Aspergillus section Nigri reveals drivers in fungal speciation.</title>
        <authorList>
            <consortium name="DOE Joint Genome Institute"/>
            <person name="Vesth T.C."/>
            <person name="Nybo J."/>
            <person name="Theobald S."/>
            <person name="Brandl J."/>
            <person name="Frisvad J.C."/>
            <person name="Nielsen K.F."/>
            <person name="Lyhne E.K."/>
            <person name="Kogle M.E."/>
            <person name="Kuo A."/>
            <person name="Riley R."/>
            <person name="Clum A."/>
            <person name="Nolan M."/>
            <person name="Lipzen A."/>
            <person name="Salamov A."/>
            <person name="Henrissat B."/>
            <person name="Wiebenga A."/>
            <person name="De vries R.P."/>
            <person name="Grigoriev I.V."/>
            <person name="Mortensen U.H."/>
            <person name="Andersen M.R."/>
            <person name="Baker S.E."/>
        </authorList>
    </citation>
    <scope>NUCLEOTIDE SEQUENCE</scope>
    <source>
        <strain evidence="4">CBS 122712</strain>
    </source>
</reference>
<accession>A0A317UUU8</accession>
<dbReference type="OrthoDB" id="16820at2759"/>
<protein>
    <recommendedName>
        <fullName evidence="6">FAD-binding domain-containing protein</fullName>
    </recommendedName>
</protein>
<dbReference type="PANTHER" id="PTHR13789:SF316">
    <property type="entry name" value="FAD-BINDING DOMAIN-CONTAINING PROTEIN"/>
    <property type="match status" value="1"/>
</dbReference>
<evidence type="ECO:0000313" key="4">
    <source>
        <dbReference type="EMBL" id="PWY64317.1"/>
    </source>
</evidence>
<dbReference type="Gene3D" id="3.50.50.60">
    <property type="entry name" value="FAD/NAD(P)-binding domain"/>
    <property type="match status" value="1"/>
</dbReference>
<evidence type="ECO:0000256" key="2">
    <source>
        <dbReference type="ARBA" id="ARBA00023002"/>
    </source>
</evidence>
<comment type="caution">
    <text evidence="4">The sequence shown here is derived from an EMBL/GenBank/DDBJ whole genome shotgun (WGS) entry which is preliminary data.</text>
</comment>
<dbReference type="VEuPathDB" id="FungiDB:BO83DRAFT_392634"/>
<sequence length="284" mass="31498">MSGALHTRIRMPLESMPKKYIFICSGVSTNPSSRSHPASAISMRPLPQMASQDNIAINGAGLAGLCLALSHEQQDIPCHIYELRKAPLDIGGAITVSPNALQNLDKLGVNNSLLRQSTGEPFDTYEIGSVAKYGYPGLQIHCYILNKGLLTQCTQKGIPIMFGTIFSRIVSESEAGVTWELNNTRAIPPSSEQGANQVFEDYYTYALMHIRRGAASLDTVLLKWQRGRQERIDRLIILAEQMNVRRLPKANDHGLAELAGTEDFNMEWLFKPELDKMVKAWLAV</sequence>
<dbReference type="PANTHER" id="PTHR13789">
    <property type="entry name" value="MONOOXYGENASE"/>
    <property type="match status" value="1"/>
</dbReference>